<proteinExistence type="predicted"/>
<protein>
    <submittedName>
        <fullName evidence="2">Uncharacterized protein</fullName>
    </submittedName>
</protein>
<dbReference type="Proteomes" id="UP000032142">
    <property type="component" value="Unassembled WGS sequence"/>
</dbReference>
<dbReference type="EMBL" id="KN400289">
    <property type="protein sequence ID" value="KHG13817.1"/>
    <property type="molecule type" value="Genomic_DNA"/>
</dbReference>
<evidence type="ECO:0000313" key="2">
    <source>
        <dbReference type="EMBL" id="KHG13817.1"/>
    </source>
</evidence>
<evidence type="ECO:0000256" key="1">
    <source>
        <dbReference type="SAM" id="MobiDB-lite"/>
    </source>
</evidence>
<dbReference type="AlphaFoldDB" id="A0A0B0NMH0"/>
<organism evidence="2 3">
    <name type="scientific">Gossypium arboreum</name>
    <name type="common">Tree cotton</name>
    <name type="synonym">Gossypium nanking</name>
    <dbReference type="NCBI Taxonomy" id="29729"/>
    <lineage>
        <taxon>Eukaryota</taxon>
        <taxon>Viridiplantae</taxon>
        <taxon>Streptophyta</taxon>
        <taxon>Embryophyta</taxon>
        <taxon>Tracheophyta</taxon>
        <taxon>Spermatophyta</taxon>
        <taxon>Magnoliopsida</taxon>
        <taxon>eudicotyledons</taxon>
        <taxon>Gunneridae</taxon>
        <taxon>Pentapetalae</taxon>
        <taxon>rosids</taxon>
        <taxon>malvids</taxon>
        <taxon>Malvales</taxon>
        <taxon>Malvaceae</taxon>
        <taxon>Malvoideae</taxon>
        <taxon>Gossypium</taxon>
    </lineage>
</organism>
<gene>
    <name evidence="2" type="ORF">F383_18536</name>
</gene>
<name>A0A0B0NMH0_GOSAR</name>
<keyword evidence="3" id="KW-1185">Reference proteome</keyword>
<accession>A0A0B0NMH0</accession>
<feature type="region of interest" description="Disordered" evidence="1">
    <location>
        <begin position="1"/>
        <end position="28"/>
    </location>
</feature>
<sequence length="28" mass="3426">MKRDGDDHRIMKKDSFSYQIMKRDGDDH</sequence>
<reference evidence="3" key="1">
    <citation type="submission" date="2014-09" db="EMBL/GenBank/DDBJ databases">
        <authorList>
            <person name="Mudge J."/>
            <person name="Ramaraj T."/>
            <person name="Lindquist I.E."/>
            <person name="Bharti A.K."/>
            <person name="Sundararajan A."/>
            <person name="Cameron C.T."/>
            <person name="Woodward J.E."/>
            <person name="May G.D."/>
            <person name="Brubaker C."/>
            <person name="Broadhvest J."/>
            <person name="Wilkins T.A."/>
        </authorList>
    </citation>
    <scope>NUCLEOTIDE SEQUENCE</scope>
    <source>
        <strain evidence="3">cv. AKA8401</strain>
    </source>
</reference>
<evidence type="ECO:0000313" key="3">
    <source>
        <dbReference type="Proteomes" id="UP000032142"/>
    </source>
</evidence>